<dbReference type="AlphaFoldDB" id="A0AAV9JYA1"/>
<sequence length="361" mass="39748">MPDMTPIRVRGKRGAARAEKWHAGKKRKASRDSSPVQMSDAVSVSSNVPSAASSRKRKRRQRSLSTLEELPTEILQDIFYYAANLNLALASPGLQAQLSSKHVYLKHTSRIMQPVIGHPGDSKASDADLSAATRLLNCKFMTWSFFKLWLNEHWELRKRSDDREDNIVSMYCSLWSPLEPSHGLVPPRKILHGPWTQDKIDFLEVLAFGIGDLPALSPVSGEVAHEGLAQAVAESSVAAVRSLLTMGLRPDTEVLRQAVINHGCKEAIVRVLVEKSGVRHSEHEQSHQVDMSEVQGSDPRPGSAPSIDFLDPALWSWADRARIGGDGKGQWLMDLLKAKARAIGLRGSTPIEPANGPNIET</sequence>
<gene>
    <name evidence="2" type="ORF">LTR36_000347</name>
</gene>
<feature type="compositionally biased region" description="Low complexity" evidence="1">
    <location>
        <begin position="39"/>
        <end position="53"/>
    </location>
</feature>
<name>A0AAV9JYA1_9PEZI</name>
<feature type="region of interest" description="Disordered" evidence="1">
    <location>
        <begin position="279"/>
        <end position="306"/>
    </location>
</feature>
<organism evidence="2 3">
    <name type="scientific">Oleoguttula mirabilis</name>
    <dbReference type="NCBI Taxonomy" id="1507867"/>
    <lineage>
        <taxon>Eukaryota</taxon>
        <taxon>Fungi</taxon>
        <taxon>Dikarya</taxon>
        <taxon>Ascomycota</taxon>
        <taxon>Pezizomycotina</taxon>
        <taxon>Dothideomycetes</taxon>
        <taxon>Dothideomycetidae</taxon>
        <taxon>Mycosphaerellales</taxon>
        <taxon>Teratosphaeriaceae</taxon>
        <taxon>Oleoguttula</taxon>
    </lineage>
</organism>
<feature type="region of interest" description="Disordered" evidence="1">
    <location>
        <begin position="1"/>
        <end position="64"/>
    </location>
</feature>
<reference evidence="2 3" key="1">
    <citation type="submission" date="2021-11" db="EMBL/GenBank/DDBJ databases">
        <title>Black yeast isolated from Biological Soil Crust.</title>
        <authorList>
            <person name="Kurbessoian T."/>
        </authorList>
    </citation>
    <scope>NUCLEOTIDE SEQUENCE [LARGE SCALE GENOMIC DNA]</scope>
    <source>
        <strain evidence="2 3">CCFEE 5522</strain>
    </source>
</reference>
<dbReference type="EMBL" id="JAVFHQ010000001">
    <property type="protein sequence ID" value="KAK4550768.1"/>
    <property type="molecule type" value="Genomic_DNA"/>
</dbReference>
<evidence type="ECO:0000256" key="1">
    <source>
        <dbReference type="SAM" id="MobiDB-lite"/>
    </source>
</evidence>
<proteinExistence type="predicted"/>
<keyword evidence="3" id="KW-1185">Reference proteome</keyword>
<accession>A0AAV9JYA1</accession>
<comment type="caution">
    <text evidence="2">The sequence shown here is derived from an EMBL/GenBank/DDBJ whole genome shotgun (WGS) entry which is preliminary data.</text>
</comment>
<evidence type="ECO:0000313" key="2">
    <source>
        <dbReference type="EMBL" id="KAK4550768.1"/>
    </source>
</evidence>
<dbReference type="Proteomes" id="UP001324427">
    <property type="component" value="Unassembled WGS sequence"/>
</dbReference>
<evidence type="ECO:0008006" key="4">
    <source>
        <dbReference type="Google" id="ProtNLM"/>
    </source>
</evidence>
<evidence type="ECO:0000313" key="3">
    <source>
        <dbReference type="Proteomes" id="UP001324427"/>
    </source>
</evidence>
<protein>
    <recommendedName>
        <fullName evidence="4">F-box domain-containing protein</fullName>
    </recommendedName>
</protein>